<feature type="transmembrane region" description="Helical" evidence="1">
    <location>
        <begin position="35"/>
        <end position="57"/>
    </location>
</feature>
<protein>
    <submittedName>
        <fullName evidence="2">DUF3054 domain-containing protein</fullName>
    </submittedName>
</protein>
<sequence>MPRPAGRLVAGSFALDVMLVLAFAAIGRASHGEDWLVGLGMTAWPFLVGLVAGWLITRAWRAPAAPVRTGLGVWAATVVGGMLLRSASGQGTAVAFIVVATLTLCLFLVGWRLIAALVARSRSRRDATAS</sequence>
<dbReference type="EMBL" id="JACSPM010000002">
    <property type="protein sequence ID" value="MBD8023523.1"/>
    <property type="molecule type" value="Genomic_DNA"/>
</dbReference>
<keyword evidence="3" id="KW-1185">Reference proteome</keyword>
<dbReference type="Pfam" id="PF11255">
    <property type="entry name" value="DUF3054"/>
    <property type="match status" value="1"/>
</dbReference>
<name>A0ABR8X2L2_9MICO</name>
<dbReference type="InterPro" id="IPR021414">
    <property type="entry name" value="DUF3054"/>
</dbReference>
<feature type="transmembrane region" description="Helical" evidence="1">
    <location>
        <begin position="93"/>
        <end position="115"/>
    </location>
</feature>
<proteinExistence type="predicted"/>
<reference evidence="2 3" key="1">
    <citation type="submission" date="2020-08" db="EMBL/GenBank/DDBJ databases">
        <title>A Genomic Blueprint of the Chicken Gut Microbiome.</title>
        <authorList>
            <person name="Gilroy R."/>
            <person name="Ravi A."/>
            <person name="Getino M."/>
            <person name="Pursley I."/>
            <person name="Horton D.L."/>
            <person name="Alikhan N.-F."/>
            <person name="Baker D."/>
            <person name="Gharbi K."/>
            <person name="Hall N."/>
            <person name="Watson M."/>
            <person name="Adriaenssens E.M."/>
            <person name="Foster-Nyarko E."/>
            <person name="Jarju S."/>
            <person name="Secka A."/>
            <person name="Antonio M."/>
            <person name="Oren A."/>
            <person name="Chaudhuri R."/>
            <person name="La Ragione R.M."/>
            <person name="Hildebrand F."/>
            <person name="Pallen M.J."/>
        </authorList>
    </citation>
    <scope>NUCLEOTIDE SEQUENCE [LARGE SCALE GENOMIC DNA]</scope>
    <source>
        <strain evidence="2 3">Sa1CUA4</strain>
    </source>
</reference>
<gene>
    <name evidence="2" type="ORF">H9622_07975</name>
</gene>
<evidence type="ECO:0000313" key="2">
    <source>
        <dbReference type="EMBL" id="MBD8023523.1"/>
    </source>
</evidence>
<evidence type="ECO:0000313" key="3">
    <source>
        <dbReference type="Proteomes" id="UP000602532"/>
    </source>
</evidence>
<accession>A0ABR8X2L2</accession>
<feature type="transmembrane region" description="Helical" evidence="1">
    <location>
        <begin position="69"/>
        <end position="87"/>
    </location>
</feature>
<dbReference type="RefSeq" id="WP_191765860.1">
    <property type="nucleotide sequence ID" value="NZ_JACSPM010000002.1"/>
</dbReference>
<organism evidence="2 3">
    <name type="scientific">Microbacterium gallinarum</name>
    <dbReference type="NCBI Taxonomy" id="2762209"/>
    <lineage>
        <taxon>Bacteria</taxon>
        <taxon>Bacillati</taxon>
        <taxon>Actinomycetota</taxon>
        <taxon>Actinomycetes</taxon>
        <taxon>Micrococcales</taxon>
        <taxon>Microbacteriaceae</taxon>
        <taxon>Microbacterium</taxon>
    </lineage>
</organism>
<keyword evidence="1" id="KW-0812">Transmembrane</keyword>
<comment type="caution">
    <text evidence="2">The sequence shown here is derived from an EMBL/GenBank/DDBJ whole genome shotgun (WGS) entry which is preliminary data.</text>
</comment>
<evidence type="ECO:0000256" key="1">
    <source>
        <dbReference type="SAM" id="Phobius"/>
    </source>
</evidence>
<dbReference type="Proteomes" id="UP000602532">
    <property type="component" value="Unassembled WGS sequence"/>
</dbReference>
<feature type="transmembrane region" description="Helical" evidence="1">
    <location>
        <begin position="7"/>
        <end position="29"/>
    </location>
</feature>
<keyword evidence="1" id="KW-1133">Transmembrane helix</keyword>
<keyword evidence="1" id="KW-0472">Membrane</keyword>